<dbReference type="GO" id="GO:0031519">
    <property type="term" value="C:PcG protein complex"/>
    <property type="evidence" value="ECO:0007669"/>
    <property type="project" value="TreeGrafter"/>
</dbReference>
<feature type="domain" description="C2H2-type" evidence="9">
    <location>
        <begin position="158"/>
        <end position="187"/>
    </location>
</feature>
<dbReference type="FunFam" id="3.30.160.60:FF:000032">
    <property type="entry name" value="Krueppel-like factor 4"/>
    <property type="match status" value="1"/>
</dbReference>
<keyword evidence="3 7" id="KW-0863">Zinc-finger</keyword>
<feature type="region of interest" description="Disordered" evidence="8">
    <location>
        <begin position="300"/>
        <end position="320"/>
    </location>
</feature>
<dbReference type="GO" id="GO:0000785">
    <property type="term" value="C:chromatin"/>
    <property type="evidence" value="ECO:0007669"/>
    <property type="project" value="TreeGrafter"/>
</dbReference>
<evidence type="ECO:0000259" key="9">
    <source>
        <dbReference type="PROSITE" id="PS50157"/>
    </source>
</evidence>
<evidence type="ECO:0000313" key="11">
    <source>
        <dbReference type="Proteomes" id="UP001150907"/>
    </source>
</evidence>
<dbReference type="Gene3D" id="3.30.160.60">
    <property type="entry name" value="Classic Zinc Finger"/>
    <property type="match status" value="2"/>
</dbReference>
<proteinExistence type="predicted"/>
<evidence type="ECO:0000256" key="2">
    <source>
        <dbReference type="ARBA" id="ARBA00022737"/>
    </source>
</evidence>
<dbReference type="EMBL" id="JANBQF010000168">
    <property type="protein sequence ID" value="KAJ2004210.1"/>
    <property type="molecule type" value="Genomic_DNA"/>
</dbReference>
<evidence type="ECO:0000256" key="7">
    <source>
        <dbReference type="PROSITE-ProRule" id="PRU00042"/>
    </source>
</evidence>
<reference evidence="10" key="1">
    <citation type="submission" date="2022-07" db="EMBL/GenBank/DDBJ databases">
        <title>Phylogenomic reconstructions and comparative analyses of Kickxellomycotina fungi.</title>
        <authorList>
            <person name="Reynolds N.K."/>
            <person name="Stajich J.E."/>
            <person name="Barry K."/>
            <person name="Grigoriev I.V."/>
            <person name="Crous P."/>
            <person name="Smith M.E."/>
        </authorList>
    </citation>
    <scope>NUCLEOTIDE SEQUENCE</scope>
    <source>
        <strain evidence="10">IMI 214461</strain>
    </source>
</reference>
<accession>A0A9W8BJM4</accession>
<dbReference type="Proteomes" id="UP001150907">
    <property type="component" value="Unassembled WGS sequence"/>
</dbReference>
<evidence type="ECO:0000256" key="4">
    <source>
        <dbReference type="ARBA" id="ARBA00022833"/>
    </source>
</evidence>
<evidence type="ECO:0000256" key="8">
    <source>
        <dbReference type="SAM" id="MobiDB-lite"/>
    </source>
</evidence>
<dbReference type="PANTHER" id="PTHR14003:SF19">
    <property type="entry name" value="YY2 TRANSCRIPTION FACTOR"/>
    <property type="match status" value="1"/>
</dbReference>
<feature type="domain" description="C2H2-type" evidence="9">
    <location>
        <begin position="188"/>
        <end position="217"/>
    </location>
</feature>
<sequence>MANASAPSYCFPRRPVRLGLAGPAGALSVAPRPHVPSLSVKTATGARVSILNDTVGEEVAAPEYRRSSSMPDLVLAPGPSAVGSAWMRSSPAGFSAGHQGFLPSLSALVTAAEMASSSPSPPVTPMSGQSSPMTEYAGGYHGHMAAPAGTKTMAKRRYRCSFDSCGKAFTTSGHLARHQRIHTGEKNFACQFPGCSSRFSRQDNMMQHYRTHLSPKSRRLTSPQKSAFADDFCSDVHPQPAPASASAPAMHFHPYMVHQGHYARPVPALQHMGPAAAHMSLPPNYHAGVAKLPSAPRLPPHPAFHRIPAQHPASGPAVYY</sequence>
<organism evidence="10 11">
    <name type="scientific">Coemansia thaxteri</name>
    <dbReference type="NCBI Taxonomy" id="2663907"/>
    <lineage>
        <taxon>Eukaryota</taxon>
        <taxon>Fungi</taxon>
        <taxon>Fungi incertae sedis</taxon>
        <taxon>Zoopagomycota</taxon>
        <taxon>Kickxellomycotina</taxon>
        <taxon>Kickxellomycetes</taxon>
        <taxon>Kickxellales</taxon>
        <taxon>Kickxellaceae</taxon>
        <taxon>Coemansia</taxon>
    </lineage>
</organism>
<dbReference type="SUPFAM" id="SSF57667">
    <property type="entry name" value="beta-beta-alpha zinc fingers"/>
    <property type="match status" value="1"/>
</dbReference>
<keyword evidence="5" id="KW-0805">Transcription regulation</keyword>
<comment type="caution">
    <text evidence="10">The sequence shown here is derived from an EMBL/GenBank/DDBJ whole genome shotgun (WGS) entry which is preliminary data.</text>
</comment>
<evidence type="ECO:0000256" key="5">
    <source>
        <dbReference type="ARBA" id="ARBA00023015"/>
    </source>
</evidence>
<dbReference type="GO" id="GO:0005667">
    <property type="term" value="C:transcription regulator complex"/>
    <property type="evidence" value="ECO:0007669"/>
    <property type="project" value="TreeGrafter"/>
</dbReference>
<dbReference type="SMART" id="SM00355">
    <property type="entry name" value="ZnF_C2H2"/>
    <property type="match status" value="2"/>
</dbReference>
<keyword evidence="2" id="KW-0677">Repeat</keyword>
<keyword evidence="11" id="KW-1185">Reference proteome</keyword>
<dbReference type="Pfam" id="PF00096">
    <property type="entry name" value="zf-C2H2"/>
    <property type="match status" value="2"/>
</dbReference>
<dbReference type="PANTHER" id="PTHR14003">
    <property type="entry name" value="TRANSCRIPTIONAL REPRESSOR PROTEIN YY"/>
    <property type="match status" value="1"/>
</dbReference>
<keyword evidence="4" id="KW-0862">Zinc</keyword>
<keyword evidence="1" id="KW-0479">Metal-binding</keyword>
<gene>
    <name evidence="10" type="primary">NRG1_1</name>
    <name evidence="10" type="ORF">H4R26_002640</name>
</gene>
<name>A0A9W8BJM4_9FUNG</name>
<dbReference type="InterPro" id="IPR036236">
    <property type="entry name" value="Znf_C2H2_sf"/>
</dbReference>
<evidence type="ECO:0000256" key="1">
    <source>
        <dbReference type="ARBA" id="ARBA00022723"/>
    </source>
</evidence>
<dbReference type="GO" id="GO:0008270">
    <property type="term" value="F:zinc ion binding"/>
    <property type="evidence" value="ECO:0007669"/>
    <property type="project" value="UniProtKB-KW"/>
</dbReference>
<dbReference type="PROSITE" id="PS50157">
    <property type="entry name" value="ZINC_FINGER_C2H2_2"/>
    <property type="match status" value="2"/>
</dbReference>
<evidence type="ECO:0000256" key="3">
    <source>
        <dbReference type="ARBA" id="ARBA00022771"/>
    </source>
</evidence>
<dbReference type="PROSITE" id="PS00028">
    <property type="entry name" value="ZINC_FINGER_C2H2_1"/>
    <property type="match status" value="2"/>
</dbReference>
<evidence type="ECO:0000256" key="6">
    <source>
        <dbReference type="ARBA" id="ARBA00023163"/>
    </source>
</evidence>
<keyword evidence="6" id="KW-0804">Transcription</keyword>
<dbReference type="InterPro" id="IPR013087">
    <property type="entry name" value="Znf_C2H2_type"/>
</dbReference>
<evidence type="ECO:0000313" key="10">
    <source>
        <dbReference type="EMBL" id="KAJ2004210.1"/>
    </source>
</evidence>
<dbReference type="OrthoDB" id="6365676at2759"/>
<dbReference type="GO" id="GO:0000981">
    <property type="term" value="F:DNA-binding transcription factor activity, RNA polymerase II-specific"/>
    <property type="evidence" value="ECO:0007669"/>
    <property type="project" value="TreeGrafter"/>
</dbReference>
<protein>
    <submittedName>
        <fullName evidence="10">Transcriptional repressor</fullName>
    </submittedName>
</protein>
<dbReference type="AlphaFoldDB" id="A0A9W8BJM4"/>
<dbReference type="GO" id="GO:0000978">
    <property type="term" value="F:RNA polymerase II cis-regulatory region sequence-specific DNA binding"/>
    <property type="evidence" value="ECO:0007669"/>
    <property type="project" value="TreeGrafter"/>
</dbReference>